<evidence type="ECO:0000256" key="1">
    <source>
        <dbReference type="ARBA" id="ARBA00005417"/>
    </source>
</evidence>
<dbReference type="GO" id="GO:0005524">
    <property type="term" value="F:ATP binding"/>
    <property type="evidence" value="ECO:0007669"/>
    <property type="project" value="UniProtKB-KW"/>
</dbReference>
<gene>
    <name evidence="6" type="ORF">UFOPK2625_00975</name>
</gene>
<evidence type="ECO:0000313" key="6">
    <source>
        <dbReference type="EMBL" id="CAB4710318.1"/>
    </source>
</evidence>
<comment type="similarity">
    <text evidence="1">Belongs to the ABC transporter superfamily.</text>
</comment>
<dbReference type="PANTHER" id="PTHR42734:SF5">
    <property type="entry name" value="IRON TRANSPORT SYSTEM ATP-BINDING PROTEIN HI_0361-RELATED"/>
    <property type="match status" value="1"/>
</dbReference>
<feature type="domain" description="ABC transporter" evidence="5">
    <location>
        <begin position="11"/>
        <end position="251"/>
    </location>
</feature>
<evidence type="ECO:0000256" key="4">
    <source>
        <dbReference type="ARBA" id="ARBA00022840"/>
    </source>
</evidence>
<dbReference type="InterPro" id="IPR003439">
    <property type="entry name" value="ABC_transporter-like_ATP-bd"/>
</dbReference>
<keyword evidence="4" id="KW-0067">ATP-binding</keyword>
<keyword evidence="3" id="KW-0547">Nucleotide-binding</keyword>
<dbReference type="GO" id="GO:0016887">
    <property type="term" value="F:ATP hydrolysis activity"/>
    <property type="evidence" value="ECO:0007669"/>
    <property type="project" value="InterPro"/>
</dbReference>
<organism evidence="6">
    <name type="scientific">freshwater metagenome</name>
    <dbReference type="NCBI Taxonomy" id="449393"/>
    <lineage>
        <taxon>unclassified sequences</taxon>
        <taxon>metagenomes</taxon>
        <taxon>ecological metagenomes</taxon>
    </lineage>
</organism>
<dbReference type="InterPro" id="IPR027417">
    <property type="entry name" value="P-loop_NTPase"/>
</dbReference>
<proteinExistence type="inferred from homology"/>
<evidence type="ECO:0000256" key="2">
    <source>
        <dbReference type="ARBA" id="ARBA00022448"/>
    </source>
</evidence>
<dbReference type="InterPro" id="IPR003593">
    <property type="entry name" value="AAA+_ATPase"/>
</dbReference>
<dbReference type="Gene3D" id="3.40.50.300">
    <property type="entry name" value="P-loop containing nucleotide triphosphate hydrolases"/>
    <property type="match status" value="1"/>
</dbReference>
<evidence type="ECO:0000256" key="3">
    <source>
        <dbReference type="ARBA" id="ARBA00022741"/>
    </source>
</evidence>
<reference evidence="6" key="1">
    <citation type="submission" date="2020-05" db="EMBL/GenBank/DDBJ databases">
        <authorList>
            <person name="Chiriac C."/>
            <person name="Salcher M."/>
            <person name="Ghai R."/>
            <person name="Kavagutti S V."/>
        </authorList>
    </citation>
    <scope>NUCLEOTIDE SEQUENCE</scope>
</reference>
<dbReference type="SMART" id="SM00382">
    <property type="entry name" value="AAA"/>
    <property type="match status" value="1"/>
</dbReference>
<dbReference type="FunFam" id="3.40.50.300:FF:001031">
    <property type="entry name" value="Iron ABC transporter ATP-binding protein"/>
    <property type="match status" value="1"/>
</dbReference>
<dbReference type="EMBL" id="CAEZXZ010000149">
    <property type="protein sequence ID" value="CAB4710318.1"/>
    <property type="molecule type" value="Genomic_DNA"/>
</dbReference>
<name>A0A6J6QN29_9ZZZZ</name>
<accession>A0A6J6QN29</accession>
<dbReference type="PROSITE" id="PS50893">
    <property type="entry name" value="ABC_TRANSPORTER_2"/>
    <property type="match status" value="1"/>
</dbReference>
<dbReference type="AlphaFoldDB" id="A0A6J6QN29"/>
<dbReference type="SUPFAM" id="SSF52540">
    <property type="entry name" value="P-loop containing nucleoside triphosphate hydrolases"/>
    <property type="match status" value="1"/>
</dbReference>
<dbReference type="InterPro" id="IPR050153">
    <property type="entry name" value="Metal_Ion_Import_ABC"/>
</dbReference>
<keyword evidence="2" id="KW-0813">Transport</keyword>
<sequence>MAQIFNQAEVFACRQVAVRRGQKLLLSDVNWVVHSTERWVLLGPNGAGKTTLLQLAAAQLFPTSGQVHLLGEELGAVDLADLKTRIGWASSAVLSSLPASESVENVVLTGAYGVTGRWREKYELIDEYRRTQLIKTWGLEALATRTFGTLSEGERKRTLIARALMSDPELLLLDEPGAGLDLGGREDLVQRMTILAFDRHAPAQVLVTHHVEEIPPGFTHALLLREGQVVAQGPIEQTITSETLTQTFEMPIALERVGGRFTAQRAR</sequence>
<evidence type="ECO:0000259" key="5">
    <source>
        <dbReference type="PROSITE" id="PS50893"/>
    </source>
</evidence>
<dbReference type="Pfam" id="PF00005">
    <property type="entry name" value="ABC_tran"/>
    <property type="match status" value="1"/>
</dbReference>
<protein>
    <submittedName>
        <fullName evidence="6">Unannotated protein</fullName>
    </submittedName>
</protein>
<dbReference type="PANTHER" id="PTHR42734">
    <property type="entry name" value="METAL TRANSPORT SYSTEM ATP-BINDING PROTEIN TM_0124-RELATED"/>
    <property type="match status" value="1"/>
</dbReference>